<dbReference type="Proteomes" id="UP000053577">
    <property type="component" value="Unassembled WGS sequence"/>
</dbReference>
<name>A0A0V8LX73_9CHLR</name>
<reference evidence="2 3" key="1">
    <citation type="journal article" date="2015" name="Sci. Rep.">
        <title>A comparative genomics and reductive dehalogenase gene transcription study of two chloroethene-respiring bacteria, Dehalococcoides mccartyi strains MB and 11a.</title>
        <authorList>
            <person name="Low A."/>
            <person name="Shen Z."/>
            <person name="Cheng D."/>
            <person name="Rogers M.J."/>
            <person name="Lee P.K."/>
            <person name="He J."/>
        </authorList>
    </citation>
    <scope>NUCLEOTIDE SEQUENCE [LARGE SCALE GENOMIC DNA]</scope>
    <source>
        <strain evidence="2 3">MB</strain>
    </source>
</reference>
<dbReference type="InterPro" id="IPR042099">
    <property type="entry name" value="ANL_N_sf"/>
</dbReference>
<evidence type="ECO:0000259" key="1">
    <source>
        <dbReference type="Pfam" id="PF00501"/>
    </source>
</evidence>
<accession>A0A0V8LX73</accession>
<dbReference type="InterPro" id="IPR045851">
    <property type="entry name" value="AMP-bd_C_sf"/>
</dbReference>
<dbReference type="RefSeq" id="WP_058292987.1">
    <property type="nucleotide sequence ID" value="NZ_JGYD01000029.1"/>
</dbReference>
<dbReference type="InterPro" id="IPR000873">
    <property type="entry name" value="AMP-dep_synth/lig_dom"/>
</dbReference>
<protein>
    <submittedName>
        <fullName evidence="2">AMP-binding protein</fullName>
    </submittedName>
</protein>
<evidence type="ECO:0000313" key="2">
    <source>
        <dbReference type="EMBL" id="KSV16119.1"/>
    </source>
</evidence>
<dbReference type="PANTHER" id="PTHR43845">
    <property type="entry name" value="BLR5969 PROTEIN"/>
    <property type="match status" value="1"/>
</dbReference>
<dbReference type="SUPFAM" id="SSF56801">
    <property type="entry name" value="Acetyl-CoA synthetase-like"/>
    <property type="match status" value="1"/>
</dbReference>
<comment type="caution">
    <text evidence="2">The sequence shown here is derived from an EMBL/GenBank/DDBJ whole genome shotgun (WGS) entry which is preliminary data.</text>
</comment>
<dbReference type="EMBL" id="JGYD01000029">
    <property type="protein sequence ID" value="KSV16119.1"/>
    <property type="molecule type" value="Genomic_DNA"/>
</dbReference>
<dbReference type="AlphaFoldDB" id="A0A0V8LX73"/>
<dbReference type="OrthoDB" id="580775at2"/>
<dbReference type="Pfam" id="PF00501">
    <property type="entry name" value="AMP-binding"/>
    <property type="match status" value="1"/>
</dbReference>
<proteinExistence type="predicted"/>
<dbReference type="Gene3D" id="3.30.300.30">
    <property type="match status" value="1"/>
</dbReference>
<organism evidence="2 3">
    <name type="scientific">Dehalococcoides mccartyi</name>
    <dbReference type="NCBI Taxonomy" id="61435"/>
    <lineage>
        <taxon>Bacteria</taxon>
        <taxon>Bacillati</taxon>
        <taxon>Chloroflexota</taxon>
        <taxon>Dehalococcoidia</taxon>
        <taxon>Dehalococcoidales</taxon>
        <taxon>Dehalococcoidaceae</taxon>
        <taxon>Dehalococcoides</taxon>
    </lineage>
</organism>
<dbReference type="PANTHER" id="PTHR43845:SF1">
    <property type="entry name" value="BLR5969 PROTEIN"/>
    <property type="match status" value="1"/>
</dbReference>
<gene>
    <name evidence="2" type="ORF">DA01_08535</name>
</gene>
<sequence>MALENGKNNHFDKLESMGLEERVEFLNTRLKETAAYAYENSAATRAMFQKAGLKPELIRKVEDLERLPITRKADLIEMQKQNLPYGGFLMIPEENIERIFISPGPVYEPLHTSTIHWFGRSFWAAGFRKADVVINTFTYHLSPAGILFHEGLRDCGATPIASGTGHTEMQIKTIQELKVTAFVGTPSYLLSLFAKSEEMGLDVKKELNIKRAWFTGEMLTSSIRKTLEKDYGIDTYQAYGVTETGGCLAYECEEKNGLHLMSDEYVVEIVDPKTGKQLGEGEVGEVVVTPVNNKTWGLMRFGTGDLSCLKKEKCGCGRTAYKLSGIIGRVGDAVKVRGMFVVGKQAEEVFKLFPEIVRCQIRINRPENKDEMTFVCVHDDTEFDAKKLSDELNKKFQDRCLLKADHIEFVAANALAEETKLMLDERKWD</sequence>
<feature type="domain" description="AMP-dependent synthetase/ligase" evidence="1">
    <location>
        <begin position="167"/>
        <end position="288"/>
    </location>
</feature>
<evidence type="ECO:0000313" key="3">
    <source>
        <dbReference type="Proteomes" id="UP000053577"/>
    </source>
</evidence>
<dbReference type="PATRIC" id="fig|61435.5.peg.1679"/>
<dbReference type="eggNOG" id="COG1541">
    <property type="taxonomic scope" value="Bacteria"/>
</dbReference>
<dbReference type="Gene3D" id="3.40.50.12780">
    <property type="entry name" value="N-terminal domain of ligase-like"/>
    <property type="match status" value="1"/>
</dbReference>